<dbReference type="Proteomes" id="UP000076587">
    <property type="component" value="Unassembled WGS sequence"/>
</dbReference>
<comment type="caution">
    <text evidence="1">The sequence shown here is derived from an EMBL/GenBank/DDBJ whole genome shotgun (WGS) entry which is preliminary data.</text>
</comment>
<dbReference type="Gene3D" id="3.40.1260.10">
    <property type="entry name" value="DsrEFH-like"/>
    <property type="match status" value="1"/>
</dbReference>
<proteinExistence type="predicted"/>
<evidence type="ECO:0000313" key="2">
    <source>
        <dbReference type="Proteomes" id="UP000076587"/>
    </source>
</evidence>
<accession>A0A167GW11</accession>
<dbReference type="EMBL" id="AUXT01000038">
    <property type="protein sequence ID" value="KZN56784.1"/>
    <property type="molecule type" value="Genomic_DNA"/>
</dbReference>
<dbReference type="PATRIC" id="fig|1365253.3.peg.756"/>
<dbReference type="OrthoDB" id="6292594at2"/>
<dbReference type="InterPro" id="IPR027396">
    <property type="entry name" value="DsrEFH-like"/>
</dbReference>
<evidence type="ECO:0000313" key="1">
    <source>
        <dbReference type="EMBL" id="KZN56784.1"/>
    </source>
</evidence>
<reference evidence="1 2" key="1">
    <citation type="submission" date="2013-07" db="EMBL/GenBank/DDBJ databases">
        <title>Comparative Genomic and Metabolomic Analysis of Twelve Strains of Pseudoalteromonas luteoviolacea.</title>
        <authorList>
            <person name="Vynne N.G."/>
            <person name="Mansson M."/>
            <person name="Gram L."/>
        </authorList>
    </citation>
    <scope>NUCLEOTIDE SEQUENCE [LARGE SCALE GENOMIC DNA]</scope>
    <source>
        <strain evidence="1 2">NCIMB 1942</strain>
    </source>
</reference>
<name>A0A167GW11_9GAMM</name>
<gene>
    <name evidence="1" type="ORF">N482_24010</name>
</gene>
<protein>
    <recommendedName>
        <fullName evidence="3">Sulfur relay protein TusB/DsrH</fullName>
    </recommendedName>
</protein>
<dbReference type="AlphaFoldDB" id="A0A167GW11"/>
<dbReference type="Pfam" id="PF04077">
    <property type="entry name" value="DsrH"/>
    <property type="match status" value="1"/>
</dbReference>
<evidence type="ECO:0008006" key="3">
    <source>
        <dbReference type="Google" id="ProtNLM"/>
    </source>
</evidence>
<dbReference type="GO" id="GO:0005737">
    <property type="term" value="C:cytoplasm"/>
    <property type="evidence" value="ECO:0007669"/>
    <property type="project" value="InterPro"/>
</dbReference>
<organism evidence="1 2">
    <name type="scientific">Pseudoalteromonas luteoviolacea NCIMB 1942</name>
    <dbReference type="NCBI Taxonomy" id="1365253"/>
    <lineage>
        <taxon>Bacteria</taxon>
        <taxon>Pseudomonadati</taxon>
        <taxon>Pseudomonadota</taxon>
        <taxon>Gammaproteobacteria</taxon>
        <taxon>Alteromonadales</taxon>
        <taxon>Pseudoalteromonadaceae</taxon>
        <taxon>Pseudoalteromonas</taxon>
    </lineage>
</organism>
<dbReference type="InterPro" id="IPR007215">
    <property type="entry name" value="Sulphur_relay_TusB/DsrH"/>
</dbReference>
<dbReference type="GO" id="GO:0002143">
    <property type="term" value="P:tRNA wobble position uridine thiolation"/>
    <property type="evidence" value="ECO:0007669"/>
    <property type="project" value="InterPro"/>
</dbReference>
<dbReference type="SUPFAM" id="SSF75169">
    <property type="entry name" value="DsrEFH-like"/>
    <property type="match status" value="1"/>
</dbReference>
<dbReference type="RefSeq" id="WP_063375747.1">
    <property type="nucleotide sequence ID" value="NZ_AUXT01000038.1"/>
</dbReference>
<sequence length="90" mass="10247">MSITVHIFSKPLRYYSNNFNLALIGERDKILLQQDACYDQARFAATFNKNLYMLETCSIARGISPANLVTLIDDLSWVDLLVASDKSITW</sequence>